<dbReference type="InterPro" id="IPR043502">
    <property type="entry name" value="DNA/RNA_pol_sf"/>
</dbReference>
<evidence type="ECO:0000313" key="3">
    <source>
        <dbReference type="EMBL" id="GKU94418.1"/>
    </source>
</evidence>
<sequence>MCVFVGYGIDQKGFLCYDPKIGRIRISRHVVFLENLFYFDAIAKPNNSSPSVLHDFSLDHNALAEQVSIDQFHAANEQPQTCSFHQPEDGTLVDAQSVSDSNPASNASTNSIVSLRRSARTIHPPDHLNLFTSVSLLTTLDFVDIPHSYQKAVSIPCWKEAMDFELSALLENDTWDMVPCPSNVSIIGSRWVFSIKLKADGSIERYKARLVAQGYKQEYGIDYIETFAPVAKMTTVRLLIALSAMHQWPISQMDGKNAFLHGNLKETVYMKPPPGYSHSKSMVCKLKRSLYGLKQAPRAWFECFRQVIVDAGYVQSSHDYSLFMHNSPHGVTLLLIYVDDMLITDSNKEGIAKLKELLCRSFQMKDLGPLTYFLGLEVHSSSRGYAVNQWKYVLDLIQFANLSDDKCVETPMEVNVKLRQEDGEKLSNPSFYHQLVGRLLYLTMTRPDIAYAVQVVSQFVVDPPRLHLTVVLRIIRYLCGTISRGLFFSSHPCMQLQAYADADWAGCPDTCRSTTGWCVFLGDSLISWKCKKQKTVSKSIAEAEYRAMSSACSELT</sequence>
<dbReference type="PANTHER" id="PTHR11439">
    <property type="entry name" value="GAG-POL-RELATED RETROTRANSPOSON"/>
    <property type="match status" value="1"/>
</dbReference>
<feature type="domain" description="Reverse transcriptase Ty1/copia-type" evidence="1">
    <location>
        <begin position="172"/>
        <end position="413"/>
    </location>
</feature>
<evidence type="ECO:0000259" key="1">
    <source>
        <dbReference type="Pfam" id="PF07727"/>
    </source>
</evidence>
<dbReference type="PANTHER" id="PTHR11439:SF497">
    <property type="entry name" value="CYSTEINE-RICH RLK (RECEPTOR-LIKE PROTEIN KINASE) 8"/>
    <property type="match status" value="1"/>
</dbReference>
<dbReference type="InterPro" id="IPR013103">
    <property type="entry name" value="RVT_2"/>
</dbReference>
<organism evidence="3 4">
    <name type="scientific">Rubroshorea leprosula</name>
    <dbReference type="NCBI Taxonomy" id="152421"/>
    <lineage>
        <taxon>Eukaryota</taxon>
        <taxon>Viridiplantae</taxon>
        <taxon>Streptophyta</taxon>
        <taxon>Embryophyta</taxon>
        <taxon>Tracheophyta</taxon>
        <taxon>Spermatophyta</taxon>
        <taxon>Magnoliopsida</taxon>
        <taxon>eudicotyledons</taxon>
        <taxon>Gunneridae</taxon>
        <taxon>Pentapetalae</taxon>
        <taxon>rosids</taxon>
        <taxon>malvids</taxon>
        <taxon>Malvales</taxon>
        <taxon>Dipterocarpaceae</taxon>
        <taxon>Rubroshorea</taxon>
    </lineage>
</organism>
<protein>
    <recommendedName>
        <fullName evidence="5">Reverse transcriptase Ty1/copia-type domain-containing protein</fullName>
    </recommendedName>
</protein>
<gene>
    <name evidence="3" type="ORF">SLEP1_g7916</name>
</gene>
<dbReference type="Proteomes" id="UP001054252">
    <property type="component" value="Unassembled WGS sequence"/>
</dbReference>
<dbReference type="AlphaFoldDB" id="A0AAV5HZY4"/>
<feature type="domain" description="Retroviral polymerase SH3-like" evidence="2">
    <location>
        <begin position="2"/>
        <end position="39"/>
    </location>
</feature>
<accession>A0AAV5HZY4</accession>
<comment type="caution">
    <text evidence="3">The sequence shown here is derived from an EMBL/GenBank/DDBJ whole genome shotgun (WGS) entry which is preliminary data.</text>
</comment>
<proteinExistence type="predicted"/>
<evidence type="ECO:0000259" key="2">
    <source>
        <dbReference type="Pfam" id="PF25597"/>
    </source>
</evidence>
<name>A0AAV5HZY4_9ROSI</name>
<dbReference type="CDD" id="cd09272">
    <property type="entry name" value="RNase_HI_RT_Ty1"/>
    <property type="match status" value="1"/>
</dbReference>
<evidence type="ECO:0008006" key="5">
    <source>
        <dbReference type="Google" id="ProtNLM"/>
    </source>
</evidence>
<reference evidence="3 4" key="1">
    <citation type="journal article" date="2021" name="Commun. Biol.">
        <title>The genome of Shorea leprosula (Dipterocarpaceae) highlights the ecological relevance of drought in aseasonal tropical rainforests.</title>
        <authorList>
            <person name="Ng K.K.S."/>
            <person name="Kobayashi M.J."/>
            <person name="Fawcett J.A."/>
            <person name="Hatakeyama M."/>
            <person name="Paape T."/>
            <person name="Ng C.H."/>
            <person name="Ang C.C."/>
            <person name="Tnah L.H."/>
            <person name="Lee C.T."/>
            <person name="Nishiyama T."/>
            <person name="Sese J."/>
            <person name="O'Brien M.J."/>
            <person name="Copetti D."/>
            <person name="Mohd Noor M.I."/>
            <person name="Ong R.C."/>
            <person name="Putra M."/>
            <person name="Sireger I.Z."/>
            <person name="Indrioko S."/>
            <person name="Kosugi Y."/>
            <person name="Izuno A."/>
            <person name="Isagi Y."/>
            <person name="Lee S.L."/>
            <person name="Shimizu K.K."/>
        </authorList>
    </citation>
    <scope>NUCLEOTIDE SEQUENCE [LARGE SCALE GENOMIC DNA]</scope>
    <source>
        <strain evidence="3">214</strain>
    </source>
</reference>
<dbReference type="Pfam" id="PF07727">
    <property type="entry name" value="RVT_2"/>
    <property type="match status" value="1"/>
</dbReference>
<keyword evidence="4" id="KW-1185">Reference proteome</keyword>
<dbReference type="SUPFAM" id="SSF56672">
    <property type="entry name" value="DNA/RNA polymerases"/>
    <property type="match status" value="1"/>
</dbReference>
<dbReference type="EMBL" id="BPVZ01000008">
    <property type="protein sequence ID" value="GKU94418.1"/>
    <property type="molecule type" value="Genomic_DNA"/>
</dbReference>
<dbReference type="Pfam" id="PF25597">
    <property type="entry name" value="SH3_retrovirus"/>
    <property type="match status" value="1"/>
</dbReference>
<evidence type="ECO:0000313" key="4">
    <source>
        <dbReference type="Proteomes" id="UP001054252"/>
    </source>
</evidence>
<dbReference type="InterPro" id="IPR057670">
    <property type="entry name" value="SH3_retrovirus"/>
</dbReference>